<reference evidence="1" key="1">
    <citation type="submission" date="2023-03" db="UniProtKB">
        <authorList>
            <consortium name="EnsemblPlants"/>
        </authorList>
    </citation>
    <scope>IDENTIFICATION</scope>
</reference>
<evidence type="ECO:0000313" key="1">
    <source>
        <dbReference type="EnsemblPlants" id="MELO3C035579.2.1"/>
    </source>
</evidence>
<proteinExistence type="predicted"/>
<sequence>MLVNRGHDLAVFDFETLRTADPFIAVVQSIWWFMCPPKMLVEDGGESPRYTIDEALVSMGFGKFQILVLAYAGMGWV</sequence>
<protein>
    <submittedName>
        <fullName evidence="1">Uncharacterized protein</fullName>
    </submittedName>
</protein>
<dbReference type="AlphaFoldDB" id="A0A9I9EMQ4"/>
<name>A0A9I9EMQ4_CUCME</name>
<dbReference type="EnsemblPlants" id="MELO3C035579.2.1">
    <property type="protein sequence ID" value="MELO3C035579.2.1"/>
    <property type="gene ID" value="MELO3C035579.2"/>
</dbReference>
<accession>A0A9I9EMQ4</accession>
<organism evidence="1">
    <name type="scientific">Cucumis melo</name>
    <name type="common">Muskmelon</name>
    <dbReference type="NCBI Taxonomy" id="3656"/>
    <lineage>
        <taxon>Eukaryota</taxon>
        <taxon>Viridiplantae</taxon>
        <taxon>Streptophyta</taxon>
        <taxon>Embryophyta</taxon>
        <taxon>Tracheophyta</taxon>
        <taxon>Spermatophyta</taxon>
        <taxon>Magnoliopsida</taxon>
        <taxon>eudicotyledons</taxon>
        <taxon>Gunneridae</taxon>
        <taxon>Pentapetalae</taxon>
        <taxon>rosids</taxon>
        <taxon>fabids</taxon>
        <taxon>Cucurbitales</taxon>
        <taxon>Cucurbitaceae</taxon>
        <taxon>Benincaseae</taxon>
        <taxon>Cucumis</taxon>
    </lineage>
</organism>
<dbReference type="Gramene" id="MELO3C035579.2.1">
    <property type="protein sequence ID" value="MELO3C035579.2.1"/>
    <property type="gene ID" value="MELO3C035579.2"/>
</dbReference>